<comment type="caution">
    <text evidence="1">The sequence shown here is derived from an EMBL/GenBank/DDBJ whole genome shotgun (WGS) entry which is preliminary data.</text>
</comment>
<dbReference type="EMBL" id="REGN01002106">
    <property type="protein sequence ID" value="RNA30266.1"/>
    <property type="molecule type" value="Genomic_DNA"/>
</dbReference>
<evidence type="ECO:0000313" key="2">
    <source>
        <dbReference type="Proteomes" id="UP000276133"/>
    </source>
</evidence>
<organism evidence="1 2">
    <name type="scientific">Brachionus plicatilis</name>
    <name type="common">Marine rotifer</name>
    <name type="synonym">Brachionus muelleri</name>
    <dbReference type="NCBI Taxonomy" id="10195"/>
    <lineage>
        <taxon>Eukaryota</taxon>
        <taxon>Metazoa</taxon>
        <taxon>Spiralia</taxon>
        <taxon>Gnathifera</taxon>
        <taxon>Rotifera</taxon>
        <taxon>Eurotatoria</taxon>
        <taxon>Monogononta</taxon>
        <taxon>Pseudotrocha</taxon>
        <taxon>Ploima</taxon>
        <taxon>Brachionidae</taxon>
        <taxon>Brachionus</taxon>
    </lineage>
</organism>
<evidence type="ECO:0000313" key="1">
    <source>
        <dbReference type="EMBL" id="RNA30266.1"/>
    </source>
</evidence>
<sequence>MLFMLYQSLTRRHPSNTRIQLTYRIARTHLHQTGDQTSGILRTGTSLGQHVIHGGRGQHRVPEAHRVHVEQTQVQQRYTLHVVFHIELLLLAADQLTGVRAAVLVHIERHDYVCVVLPVPFRQLAAAAQERVVVNGRYLQISHQPSVGRDRRYLPAQRLQHEQLKLRDGLFVVVAIVFHVTGELFQLRRIDLFHFGRKEQRSHADQLKTVHFHLLLALGHEPVQVLHGQVQGLSVQAVRVGDLGQPVEQNRSHLLLDAQVSPQIQMVVGELGVLAAHYLPQIVAVRPCEPGHGALGRLVGWQVRHWA</sequence>
<dbReference type="AlphaFoldDB" id="A0A3M7S374"/>
<keyword evidence="2" id="KW-1185">Reference proteome</keyword>
<reference evidence="1 2" key="1">
    <citation type="journal article" date="2018" name="Sci. Rep.">
        <title>Genomic signatures of local adaptation to the degree of environmental predictability in rotifers.</title>
        <authorList>
            <person name="Franch-Gras L."/>
            <person name="Hahn C."/>
            <person name="Garcia-Roger E.M."/>
            <person name="Carmona M.J."/>
            <person name="Serra M."/>
            <person name="Gomez A."/>
        </authorList>
    </citation>
    <scope>NUCLEOTIDE SEQUENCE [LARGE SCALE GENOMIC DNA]</scope>
    <source>
        <strain evidence="1">HYR1</strain>
    </source>
</reference>
<accession>A0A3M7S374</accession>
<dbReference type="Proteomes" id="UP000276133">
    <property type="component" value="Unassembled WGS sequence"/>
</dbReference>
<feature type="non-terminal residue" evidence="1">
    <location>
        <position position="307"/>
    </location>
</feature>
<name>A0A3M7S374_BRAPC</name>
<gene>
    <name evidence="1" type="ORF">BpHYR1_039442</name>
</gene>
<protein>
    <submittedName>
        <fullName evidence="1">Uncharacterized protein</fullName>
    </submittedName>
</protein>
<proteinExistence type="predicted"/>